<dbReference type="NCBIfam" id="TIGR01842">
    <property type="entry name" value="type_I_sec_PrtD"/>
    <property type="match status" value="1"/>
</dbReference>
<dbReference type="PROSITE" id="PS50929">
    <property type="entry name" value="ABC_TM1F"/>
    <property type="match status" value="1"/>
</dbReference>
<comment type="caution">
    <text evidence="11">The sequence shown here is derived from an EMBL/GenBank/DDBJ whole genome shotgun (WGS) entry which is preliminary data.</text>
</comment>
<keyword evidence="12" id="KW-1185">Reference proteome</keyword>
<evidence type="ECO:0000256" key="2">
    <source>
        <dbReference type="ARBA" id="ARBA00005417"/>
    </source>
</evidence>
<feature type="domain" description="ABC transmembrane type-1" evidence="10">
    <location>
        <begin position="21"/>
        <end position="299"/>
    </location>
</feature>
<dbReference type="SUPFAM" id="SSF90123">
    <property type="entry name" value="ABC transporter transmembrane region"/>
    <property type="match status" value="1"/>
</dbReference>
<protein>
    <submittedName>
        <fullName evidence="11">Type I secretion system permease/ATPase</fullName>
    </submittedName>
</protein>
<dbReference type="InterPro" id="IPR003439">
    <property type="entry name" value="ABC_transporter-like_ATP-bd"/>
</dbReference>
<comment type="subcellular location">
    <subcellularLocation>
        <location evidence="1">Cell membrane</location>
        <topology evidence="1">Multi-pass membrane protein</topology>
    </subcellularLocation>
</comment>
<dbReference type="PANTHER" id="PTHR24221">
    <property type="entry name" value="ATP-BINDING CASSETTE SUB-FAMILY B"/>
    <property type="match status" value="1"/>
</dbReference>
<dbReference type="Pfam" id="PF00005">
    <property type="entry name" value="ABC_tran"/>
    <property type="match status" value="1"/>
</dbReference>
<dbReference type="SUPFAM" id="SSF52540">
    <property type="entry name" value="P-loop containing nucleoside triphosphate hydrolases"/>
    <property type="match status" value="1"/>
</dbReference>
<dbReference type="InterPro" id="IPR011527">
    <property type="entry name" value="ABC1_TM_dom"/>
</dbReference>
<keyword evidence="3 8" id="KW-0812">Transmembrane</keyword>
<evidence type="ECO:0000256" key="8">
    <source>
        <dbReference type="SAM" id="Phobius"/>
    </source>
</evidence>
<dbReference type="InterPro" id="IPR027417">
    <property type="entry name" value="P-loop_NTPase"/>
</dbReference>
<dbReference type="PROSITE" id="PS50893">
    <property type="entry name" value="ABC_TRANSPORTER_2"/>
    <property type="match status" value="1"/>
</dbReference>
<feature type="transmembrane region" description="Helical" evidence="8">
    <location>
        <begin position="161"/>
        <end position="178"/>
    </location>
</feature>
<sequence length="570" mass="61252">MGQEGNSHLPAALMRFKGGLVGVAVLSGLINILMLTGSLFMLAVYDRVLPSRSIPTLIALGGIALFMYAFQGFLEIIRARILSRVGIGFEEDMAPDLLGEVVSIANARGPQIDAVGPMKDLETLRVFMGSPGPIAIFDLPWLPVFLAVCFAYHFIIGITVLSAAVVLAALTLAAELFARRRAERSHRAAMARNNVAEETRRGAEAIHALGMTAPMIKRWRQHHQDFLRQHTALSDFTSLIATASKSLRMILQSLILAIGAYLVINQEATGGIMIASSILVSRALAPIDLAIGQWRSFVSARQAWARLSGIVANATRPSEVLSLPAPYQTLEVQNISVSPPGSGRLAVHDISFSLESGDALGIIGASGCGKSTLARALAGVWQPVRGTIRLDGIPLQQWPPAMLSSQVGYLPQDVCLMEGNVARNISRFHKAQSEEVLEAAGDAHVHELIATLPNGYQTNVGPNGSALSAGQRQRVGLARAMFRRPFLIILDEPNSNLDTSGEVALSKAILRARAWGSIVIIVAHRPNVISNVNKILYVADDGQSLFGDREAVLNRVLQHSPISIPERADA</sequence>
<dbReference type="InterPro" id="IPR036640">
    <property type="entry name" value="ABC1_TM_sf"/>
</dbReference>
<evidence type="ECO:0000259" key="10">
    <source>
        <dbReference type="PROSITE" id="PS50929"/>
    </source>
</evidence>
<accession>A0ABV9Z6E2</accession>
<dbReference type="InterPro" id="IPR003593">
    <property type="entry name" value="AAA+_ATPase"/>
</dbReference>
<keyword evidence="7 8" id="KW-0472">Membrane</keyword>
<organism evidence="11 12">
    <name type="scientific">Flaviflagellibacter deserti</name>
    <dbReference type="NCBI Taxonomy" id="2267266"/>
    <lineage>
        <taxon>Bacteria</taxon>
        <taxon>Pseudomonadati</taxon>
        <taxon>Pseudomonadota</taxon>
        <taxon>Alphaproteobacteria</taxon>
        <taxon>Hyphomicrobiales</taxon>
        <taxon>Flaviflagellibacter</taxon>
    </lineage>
</organism>
<dbReference type="Gene3D" id="3.40.50.300">
    <property type="entry name" value="P-loop containing nucleotide triphosphate hydrolases"/>
    <property type="match status" value="1"/>
</dbReference>
<keyword evidence="4" id="KW-0547">Nucleotide-binding</keyword>
<dbReference type="Pfam" id="PF00664">
    <property type="entry name" value="ABC_membrane"/>
    <property type="match status" value="1"/>
</dbReference>
<proteinExistence type="inferred from homology"/>
<dbReference type="EMBL" id="JBHSJF010000007">
    <property type="protein sequence ID" value="MFC5069438.1"/>
    <property type="molecule type" value="Genomic_DNA"/>
</dbReference>
<dbReference type="Proteomes" id="UP001595796">
    <property type="component" value="Unassembled WGS sequence"/>
</dbReference>
<evidence type="ECO:0000259" key="9">
    <source>
        <dbReference type="PROSITE" id="PS50893"/>
    </source>
</evidence>
<evidence type="ECO:0000313" key="11">
    <source>
        <dbReference type="EMBL" id="MFC5069438.1"/>
    </source>
</evidence>
<keyword evidence="5" id="KW-0067">ATP-binding</keyword>
<feature type="transmembrane region" description="Helical" evidence="8">
    <location>
        <begin position="246"/>
        <end position="264"/>
    </location>
</feature>
<gene>
    <name evidence="11" type="ORF">ACFPFW_15580</name>
</gene>
<dbReference type="SMART" id="SM00382">
    <property type="entry name" value="AAA"/>
    <property type="match status" value="1"/>
</dbReference>
<dbReference type="InterPro" id="IPR039421">
    <property type="entry name" value="Type_1_exporter"/>
</dbReference>
<feature type="domain" description="ABC transporter" evidence="9">
    <location>
        <begin position="330"/>
        <end position="565"/>
    </location>
</feature>
<dbReference type="InterPro" id="IPR017871">
    <property type="entry name" value="ABC_transporter-like_CS"/>
</dbReference>
<feature type="transmembrane region" description="Helical" evidence="8">
    <location>
        <begin position="134"/>
        <end position="155"/>
    </location>
</feature>
<name>A0ABV9Z6E2_9HYPH</name>
<feature type="transmembrane region" description="Helical" evidence="8">
    <location>
        <begin position="57"/>
        <end position="77"/>
    </location>
</feature>
<feature type="transmembrane region" description="Helical" evidence="8">
    <location>
        <begin position="20"/>
        <end position="45"/>
    </location>
</feature>
<keyword evidence="6 8" id="KW-1133">Transmembrane helix</keyword>
<evidence type="ECO:0000256" key="6">
    <source>
        <dbReference type="ARBA" id="ARBA00022989"/>
    </source>
</evidence>
<evidence type="ECO:0000313" key="12">
    <source>
        <dbReference type="Proteomes" id="UP001595796"/>
    </source>
</evidence>
<dbReference type="RefSeq" id="WP_162799813.1">
    <property type="nucleotide sequence ID" value="NZ_JBHSJF010000007.1"/>
</dbReference>
<reference evidence="12" key="1">
    <citation type="journal article" date="2019" name="Int. J. Syst. Evol. Microbiol.">
        <title>The Global Catalogue of Microorganisms (GCM) 10K type strain sequencing project: providing services to taxonomists for standard genome sequencing and annotation.</title>
        <authorList>
            <consortium name="The Broad Institute Genomics Platform"/>
            <consortium name="The Broad Institute Genome Sequencing Center for Infectious Disease"/>
            <person name="Wu L."/>
            <person name="Ma J."/>
        </authorList>
    </citation>
    <scope>NUCLEOTIDE SEQUENCE [LARGE SCALE GENOMIC DNA]</scope>
    <source>
        <strain evidence="12">CGMCC 1.16444</strain>
    </source>
</reference>
<evidence type="ECO:0000256" key="1">
    <source>
        <dbReference type="ARBA" id="ARBA00004651"/>
    </source>
</evidence>
<dbReference type="PANTHER" id="PTHR24221:SF248">
    <property type="entry name" value="ABC TRANSPORTER TRANSMEMBRANE REGION"/>
    <property type="match status" value="1"/>
</dbReference>
<dbReference type="PROSITE" id="PS00211">
    <property type="entry name" value="ABC_TRANSPORTER_1"/>
    <property type="match status" value="1"/>
</dbReference>
<comment type="similarity">
    <text evidence="2">Belongs to the ABC transporter superfamily.</text>
</comment>
<evidence type="ECO:0000256" key="3">
    <source>
        <dbReference type="ARBA" id="ARBA00022692"/>
    </source>
</evidence>
<dbReference type="Gene3D" id="1.20.1560.10">
    <property type="entry name" value="ABC transporter type 1, transmembrane domain"/>
    <property type="match status" value="1"/>
</dbReference>
<evidence type="ECO:0000256" key="5">
    <source>
        <dbReference type="ARBA" id="ARBA00022840"/>
    </source>
</evidence>
<dbReference type="InterPro" id="IPR010128">
    <property type="entry name" value="ATPase_T1SS_PrtD-like"/>
</dbReference>
<evidence type="ECO:0000256" key="4">
    <source>
        <dbReference type="ARBA" id="ARBA00022741"/>
    </source>
</evidence>
<evidence type="ECO:0000256" key="7">
    <source>
        <dbReference type="ARBA" id="ARBA00023136"/>
    </source>
</evidence>